<organism evidence="1 2">
    <name type="scientific">Suillus fuscotomentosus</name>
    <dbReference type="NCBI Taxonomy" id="1912939"/>
    <lineage>
        <taxon>Eukaryota</taxon>
        <taxon>Fungi</taxon>
        <taxon>Dikarya</taxon>
        <taxon>Basidiomycota</taxon>
        <taxon>Agaricomycotina</taxon>
        <taxon>Agaricomycetes</taxon>
        <taxon>Agaricomycetidae</taxon>
        <taxon>Boletales</taxon>
        <taxon>Suillineae</taxon>
        <taxon>Suillaceae</taxon>
        <taxon>Suillus</taxon>
    </lineage>
</organism>
<comment type="caution">
    <text evidence="1">The sequence shown here is derived from an EMBL/GenBank/DDBJ whole genome shotgun (WGS) entry which is preliminary data.</text>
</comment>
<name>A0AAD4E0L1_9AGAM</name>
<dbReference type="GeneID" id="64668359"/>
<dbReference type="Proteomes" id="UP001195769">
    <property type="component" value="Unassembled WGS sequence"/>
</dbReference>
<dbReference type="SUPFAM" id="SSF63829">
    <property type="entry name" value="Calcium-dependent phosphotriesterase"/>
    <property type="match status" value="1"/>
</dbReference>
<keyword evidence="2" id="KW-1185">Reference proteome</keyword>
<dbReference type="InterPro" id="IPR015943">
    <property type="entry name" value="WD40/YVTN_repeat-like_dom_sf"/>
</dbReference>
<proteinExistence type="predicted"/>
<feature type="non-terminal residue" evidence="1">
    <location>
        <position position="192"/>
    </location>
</feature>
<evidence type="ECO:0000313" key="1">
    <source>
        <dbReference type="EMBL" id="KAG1896269.1"/>
    </source>
</evidence>
<dbReference type="EMBL" id="JABBWK010000057">
    <property type="protein sequence ID" value="KAG1896269.1"/>
    <property type="molecule type" value="Genomic_DNA"/>
</dbReference>
<evidence type="ECO:0000313" key="2">
    <source>
        <dbReference type="Proteomes" id="UP001195769"/>
    </source>
</evidence>
<sequence>FQEICTRRLGSGFEITCLSCHPTSSEGNVQIAVGTRDKMVQVLILNMCSQLQSVFTVQLENTVSKSVAFMDNKAIYVFGLYDGKLLLLLLLTCMLLTLPSGHAAVYQKCGVFVVDNATDGFTLYRLEGKGEPVRTFVTALPSLSVPKQVAFGEEGKVVVGGSDNGLAYIFDRKTGQVLETLHHTDAGLVQTI</sequence>
<accession>A0AAD4E0L1</accession>
<dbReference type="Gene3D" id="2.130.10.10">
    <property type="entry name" value="YVTN repeat-like/Quinoprotein amine dehydrogenase"/>
    <property type="match status" value="1"/>
</dbReference>
<reference evidence="1" key="1">
    <citation type="journal article" date="2020" name="New Phytol.">
        <title>Comparative genomics reveals dynamic genome evolution in host specialist ectomycorrhizal fungi.</title>
        <authorList>
            <person name="Lofgren L.A."/>
            <person name="Nguyen N.H."/>
            <person name="Vilgalys R."/>
            <person name="Ruytinx J."/>
            <person name="Liao H.L."/>
            <person name="Branco S."/>
            <person name="Kuo A."/>
            <person name="LaButti K."/>
            <person name="Lipzen A."/>
            <person name="Andreopoulos W."/>
            <person name="Pangilinan J."/>
            <person name="Riley R."/>
            <person name="Hundley H."/>
            <person name="Na H."/>
            <person name="Barry K."/>
            <person name="Grigoriev I.V."/>
            <person name="Stajich J.E."/>
            <person name="Kennedy P.G."/>
        </authorList>
    </citation>
    <scope>NUCLEOTIDE SEQUENCE</scope>
    <source>
        <strain evidence="1">FC203</strain>
    </source>
</reference>
<gene>
    <name evidence="1" type="ORF">F5891DRAFT_936671</name>
</gene>
<dbReference type="AlphaFoldDB" id="A0AAD4E0L1"/>
<feature type="non-terminal residue" evidence="1">
    <location>
        <position position="1"/>
    </location>
</feature>
<dbReference type="RefSeq" id="XP_041221845.1">
    <property type="nucleotide sequence ID" value="XM_041374061.1"/>
</dbReference>
<protein>
    <submittedName>
        <fullName evidence="1">Uncharacterized protein</fullName>
    </submittedName>
</protein>